<dbReference type="RefSeq" id="WP_322414088.1">
    <property type="nucleotide sequence ID" value="NZ_CP139858.1"/>
</dbReference>
<dbReference type="Proteomes" id="UP001322481">
    <property type="component" value="Chromosome"/>
</dbReference>
<accession>A0ABZ0VS00</accession>
<dbReference type="PANTHER" id="PTHR36154">
    <property type="entry name" value="DNA-BINDING TRANSCRIPTIONAL ACTIVATOR ALPA"/>
    <property type="match status" value="1"/>
</dbReference>
<dbReference type="PANTHER" id="PTHR36154:SF1">
    <property type="entry name" value="DNA-BINDING TRANSCRIPTIONAL ACTIVATOR ALPA"/>
    <property type="match status" value="1"/>
</dbReference>
<reference evidence="1 2" key="1">
    <citation type="submission" date="2023-11" db="EMBL/GenBank/DDBJ databases">
        <authorList>
            <person name="Panchal A.K."/>
            <person name="Meaney J.S."/>
            <person name="Karas B.J."/>
            <person name="diCenzo G.C."/>
        </authorList>
    </citation>
    <scope>NUCLEOTIDE SEQUENCE [LARGE SCALE GENOMIC DNA]</scope>
    <source>
        <strain evidence="1 2">NZP2235</strain>
    </source>
</reference>
<dbReference type="Gene3D" id="1.10.238.160">
    <property type="match status" value="1"/>
</dbReference>
<gene>
    <name evidence="1" type="ORF">U0R22_003379</name>
</gene>
<evidence type="ECO:0000313" key="1">
    <source>
        <dbReference type="EMBL" id="WQB99205.1"/>
    </source>
</evidence>
<dbReference type="EMBL" id="CP139858">
    <property type="protein sequence ID" value="WQB99205.1"/>
    <property type="molecule type" value="Genomic_DNA"/>
</dbReference>
<keyword evidence="2" id="KW-1185">Reference proteome</keyword>
<name>A0ABZ0VS00_9HYPH</name>
<protein>
    <submittedName>
        <fullName evidence="1">AlpA family transcriptional regulator</fullName>
    </submittedName>
</protein>
<sequence>MSEPNRIIRLRTVLARTGLSRSTIYRKITEGTFPAQIKISINGAGWRESEVNQWIENPVAWRTEHH</sequence>
<proteinExistence type="predicted"/>
<dbReference type="Pfam" id="PF05930">
    <property type="entry name" value="Phage_AlpA"/>
    <property type="match status" value="1"/>
</dbReference>
<evidence type="ECO:0000313" key="2">
    <source>
        <dbReference type="Proteomes" id="UP001322481"/>
    </source>
</evidence>
<organism evidence="1 2">
    <name type="scientific">Mesorhizobium huakuii</name>
    <dbReference type="NCBI Taxonomy" id="28104"/>
    <lineage>
        <taxon>Bacteria</taxon>
        <taxon>Pseudomonadati</taxon>
        <taxon>Pseudomonadota</taxon>
        <taxon>Alphaproteobacteria</taxon>
        <taxon>Hyphomicrobiales</taxon>
        <taxon>Phyllobacteriaceae</taxon>
        <taxon>Mesorhizobium</taxon>
    </lineage>
</organism>
<dbReference type="InterPro" id="IPR010260">
    <property type="entry name" value="AlpA"/>
</dbReference>
<dbReference type="InterPro" id="IPR052931">
    <property type="entry name" value="Prophage_regulatory_activator"/>
</dbReference>